<keyword evidence="4" id="KW-0336">GPI-anchor</keyword>
<evidence type="ECO:0000256" key="4">
    <source>
        <dbReference type="ARBA" id="ARBA00022622"/>
    </source>
</evidence>
<dbReference type="Proteomes" id="UP000727407">
    <property type="component" value="Unassembled WGS sequence"/>
</dbReference>
<evidence type="ECO:0000256" key="2">
    <source>
        <dbReference type="ARBA" id="ARBA00010260"/>
    </source>
</evidence>
<evidence type="ECO:0000256" key="5">
    <source>
        <dbReference type="ARBA" id="ARBA00022729"/>
    </source>
</evidence>
<comment type="subcellular location">
    <subcellularLocation>
        <location evidence="1">Cell membrane</location>
        <topology evidence="1">Lipid-anchor</topology>
        <topology evidence="1">GPI-anchor</topology>
    </subcellularLocation>
</comment>
<keyword evidence="8" id="KW-0325">Glycoprotein</keyword>
<dbReference type="GO" id="GO:0098552">
    <property type="term" value="C:side of membrane"/>
    <property type="evidence" value="ECO:0007669"/>
    <property type="project" value="UniProtKB-KW"/>
</dbReference>
<organism evidence="11 12">
    <name type="scientific">Clarias magur</name>
    <name type="common">Asian catfish</name>
    <name type="synonym">Macropteronotus magur</name>
    <dbReference type="NCBI Taxonomy" id="1594786"/>
    <lineage>
        <taxon>Eukaryota</taxon>
        <taxon>Metazoa</taxon>
        <taxon>Chordata</taxon>
        <taxon>Craniata</taxon>
        <taxon>Vertebrata</taxon>
        <taxon>Euteleostomi</taxon>
        <taxon>Actinopterygii</taxon>
        <taxon>Neopterygii</taxon>
        <taxon>Teleostei</taxon>
        <taxon>Ostariophysi</taxon>
        <taxon>Siluriformes</taxon>
        <taxon>Clariidae</taxon>
        <taxon>Clarias</taxon>
    </lineage>
</organism>
<keyword evidence="6" id="KW-0654">Proteoglycan</keyword>
<keyword evidence="9" id="KW-0357">Heparan sulfate</keyword>
<keyword evidence="3" id="KW-1003">Cell membrane</keyword>
<keyword evidence="12" id="KW-1185">Reference proteome</keyword>
<keyword evidence="10" id="KW-0449">Lipoprotein</keyword>
<evidence type="ECO:0000313" key="12">
    <source>
        <dbReference type="Proteomes" id="UP000727407"/>
    </source>
</evidence>
<feature type="non-terminal residue" evidence="11">
    <location>
        <position position="52"/>
    </location>
</feature>
<proteinExistence type="inferred from homology"/>
<dbReference type="Pfam" id="PF01153">
    <property type="entry name" value="Glypican"/>
    <property type="match status" value="1"/>
</dbReference>
<comment type="similarity">
    <text evidence="2">Belongs to the glypican family.</text>
</comment>
<evidence type="ECO:0000256" key="6">
    <source>
        <dbReference type="ARBA" id="ARBA00022974"/>
    </source>
</evidence>
<keyword evidence="7" id="KW-0472">Membrane</keyword>
<dbReference type="GO" id="GO:0009966">
    <property type="term" value="P:regulation of signal transduction"/>
    <property type="evidence" value="ECO:0007669"/>
    <property type="project" value="InterPro"/>
</dbReference>
<protein>
    <submittedName>
        <fullName evidence="11">Glypican-6-like</fullName>
    </submittedName>
</protein>
<dbReference type="GO" id="GO:0005886">
    <property type="term" value="C:plasma membrane"/>
    <property type="evidence" value="ECO:0007669"/>
    <property type="project" value="UniProtKB-SubCell"/>
</dbReference>
<evidence type="ECO:0000256" key="9">
    <source>
        <dbReference type="ARBA" id="ARBA00023207"/>
    </source>
</evidence>
<accession>A0A8J4WXM4</accession>
<dbReference type="AlphaFoldDB" id="A0A8J4WXM4"/>
<sequence length="52" mass="6243">DNLQVCARNSTCCDSEMEENFIERSKHEFGKFVDEATEDLRDTFESRYKRFD</sequence>
<keyword evidence="5" id="KW-0732">Signal</keyword>
<evidence type="ECO:0000256" key="10">
    <source>
        <dbReference type="ARBA" id="ARBA00023288"/>
    </source>
</evidence>
<dbReference type="EMBL" id="QNUK01000333">
    <property type="protein sequence ID" value="KAF5895217.1"/>
    <property type="molecule type" value="Genomic_DNA"/>
</dbReference>
<name>A0A8J4WXM4_CLAMG</name>
<evidence type="ECO:0000256" key="1">
    <source>
        <dbReference type="ARBA" id="ARBA00004609"/>
    </source>
</evidence>
<evidence type="ECO:0000313" key="11">
    <source>
        <dbReference type="EMBL" id="KAF5895217.1"/>
    </source>
</evidence>
<dbReference type="InterPro" id="IPR001863">
    <property type="entry name" value="Glypican"/>
</dbReference>
<comment type="caution">
    <text evidence="11">The sequence shown here is derived from an EMBL/GenBank/DDBJ whole genome shotgun (WGS) entry which is preliminary data.</text>
</comment>
<reference evidence="11" key="1">
    <citation type="submission" date="2020-07" db="EMBL/GenBank/DDBJ databases">
        <title>Clarias magur genome sequencing, assembly and annotation.</title>
        <authorList>
            <person name="Kushwaha B."/>
            <person name="Kumar R."/>
            <person name="Das P."/>
            <person name="Joshi C.G."/>
            <person name="Kumar D."/>
            <person name="Nagpure N.S."/>
            <person name="Pandey M."/>
            <person name="Agarwal S."/>
            <person name="Srivastava S."/>
            <person name="Singh M."/>
            <person name="Sahoo L."/>
            <person name="Jayasankar P."/>
            <person name="Meher P.K."/>
            <person name="Koringa P.G."/>
            <person name="Iquebal M.A."/>
            <person name="Das S.P."/>
            <person name="Bit A."/>
            <person name="Patnaik S."/>
            <person name="Patel N."/>
            <person name="Shah T.M."/>
            <person name="Hinsu A."/>
            <person name="Jena J.K."/>
        </authorList>
    </citation>
    <scope>NUCLEOTIDE SEQUENCE</scope>
    <source>
        <strain evidence="11">CIFAMagur01</strain>
        <tissue evidence="11">Testis</tissue>
    </source>
</reference>
<dbReference type="OrthoDB" id="10010764at2759"/>
<evidence type="ECO:0000256" key="3">
    <source>
        <dbReference type="ARBA" id="ARBA00022475"/>
    </source>
</evidence>
<gene>
    <name evidence="11" type="primary">gpc6b</name>
    <name evidence="11" type="ORF">DAT39_015069</name>
</gene>
<feature type="non-terminal residue" evidence="11">
    <location>
        <position position="1"/>
    </location>
</feature>
<evidence type="ECO:0000256" key="8">
    <source>
        <dbReference type="ARBA" id="ARBA00023180"/>
    </source>
</evidence>
<evidence type="ECO:0000256" key="7">
    <source>
        <dbReference type="ARBA" id="ARBA00023136"/>
    </source>
</evidence>